<dbReference type="Proteomes" id="UP000326289">
    <property type="component" value="Unassembled WGS sequence"/>
</dbReference>
<sequence>MTEGKVLLVFISISIFRFHFYLIFKEHGGVTFVNIASSGANHRVSSRVSSTIVVLDTRRVVVVIVVSVVVFLSLKVLYFLWSRSCSGFRLLVM</sequence>
<dbReference type="AlphaFoldDB" id="A0A5N6ILY7"/>
<keyword evidence="1" id="KW-1133">Transmembrane helix</keyword>
<gene>
    <name evidence="2" type="ORF">BDV30DRAFT_42056</name>
</gene>
<dbReference type="EMBL" id="ML732904">
    <property type="protein sequence ID" value="KAB8267408.1"/>
    <property type="molecule type" value="Genomic_DNA"/>
</dbReference>
<evidence type="ECO:0000313" key="2">
    <source>
        <dbReference type="EMBL" id="KAB8267408.1"/>
    </source>
</evidence>
<protein>
    <submittedName>
        <fullName evidence="2">Uncharacterized protein</fullName>
    </submittedName>
</protein>
<feature type="transmembrane region" description="Helical" evidence="1">
    <location>
        <begin position="60"/>
        <end position="81"/>
    </location>
</feature>
<keyword evidence="1" id="KW-0472">Membrane</keyword>
<accession>A0A5N6ILY7</accession>
<proteinExistence type="predicted"/>
<keyword evidence="3" id="KW-1185">Reference proteome</keyword>
<name>A0A5N6ILY7_9EURO</name>
<reference evidence="2 3" key="1">
    <citation type="submission" date="2019-04" db="EMBL/GenBank/DDBJ databases">
        <title>Fungal friends and foes A comparative genomics study of 23 Aspergillus species from section Flavi.</title>
        <authorList>
            <consortium name="DOE Joint Genome Institute"/>
            <person name="Kjaerbolling I."/>
            <person name="Vesth T.C."/>
            <person name="Frisvad J.C."/>
            <person name="Nybo J.L."/>
            <person name="Theobald S."/>
            <person name="Kildgaard S."/>
            <person name="Petersen T.I."/>
            <person name="Kuo A."/>
            <person name="Sato A."/>
            <person name="Lyhne E.K."/>
            <person name="Kogle M.E."/>
            <person name="Wiebenga A."/>
            <person name="Kun R.S."/>
            <person name="Lubbers R.J."/>
            <person name="Makela M.R."/>
            <person name="Barry K."/>
            <person name="Chovatia M."/>
            <person name="Clum A."/>
            <person name="Daum C."/>
            <person name="Haridas S."/>
            <person name="He G."/>
            <person name="LaButti K."/>
            <person name="Lipzen A."/>
            <person name="Mondo S."/>
            <person name="Pangilinan J."/>
            <person name="Riley R."/>
            <person name="Salamov A."/>
            <person name="Simmons B.A."/>
            <person name="Magnuson J.K."/>
            <person name="Henrissat B."/>
            <person name="Mortensen U.H."/>
            <person name="Larsen T.O."/>
            <person name="De vries R.P."/>
            <person name="Grigoriev I.V."/>
            <person name="Machida M."/>
            <person name="Baker S.E."/>
            <person name="Andersen M.R."/>
        </authorList>
    </citation>
    <scope>NUCLEOTIDE SEQUENCE [LARGE SCALE GENOMIC DNA]</scope>
    <source>
        <strain evidence="2 3">CBS 117635</strain>
    </source>
</reference>
<keyword evidence="1" id="KW-0812">Transmembrane</keyword>
<evidence type="ECO:0000313" key="3">
    <source>
        <dbReference type="Proteomes" id="UP000326289"/>
    </source>
</evidence>
<evidence type="ECO:0000256" key="1">
    <source>
        <dbReference type="SAM" id="Phobius"/>
    </source>
</evidence>
<organism evidence="2 3">
    <name type="scientific">Aspergillus minisclerotigenes</name>
    <dbReference type="NCBI Taxonomy" id="656917"/>
    <lineage>
        <taxon>Eukaryota</taxon>
        <taxon>Fungi</taxon>
        <taxon>Dikarya</taxon>
        <taxon>Ascomycota</taxon>
        <taxon>Pezizomycotina</taxon>
        <taxon>Eurotiomycetes</taxon>
        <taxon>Eurotiomycetidae</taxon>
        <taxon>Eurotiales</taxon>
        <taxon>Aspergillaceae</taxon>
        <taxon>Aspergillus</taxon>
        <taxon>Aspergillus subgen. Circumdati</taxon>
    </lineage>
</organism>
<feature type="transmembrane region" description="Helical" evidence="1">
    <location>
        <begin position="7"/>
        <end position="24"/>
    </location>
</feature>